<dbReference type="Proteomes" id="UP000268162">
    <property type="component" value="Unassembled WGS sequence"/>
</dbReference>
<evidence type="ECO:0000313" key="2">
    <source>
        <dbReference type="Proteomes" id="UP000268162"/>
    </source>
</evidence>
<name>A0A4V1J428_9FUNG</name>
<proteinExistence type="predicted"/>
<gene>
    <name evidence="1" type="ORF">BJ085DRAFT_32064</name>
</gene>
<evidence type="ECO:0000313" key="1">
    <source>
        <dbReference type="EMBL" id="RKP34109.1"/>
    </source>
</evidence>
<sequence>MVTLVVQLHRIALSRSIPWGVALARRAPSGQHFIHPISPPPSRLGYYQSRSASISRPLLTWPRYPLRVLWGSQPLLRIPHCGDCQRRTLSELTLLDRVFWSCDNTQDLANAVQRLIRSPHPAPVQLFEAALDACDRLAVPKEPATPPNSNLVDSDRLQPQTSVVGLAEEVFVRAQTVHPAALRNLWLALLNVYMATGDYQQAIHLLATIHRQDQQVDLVTAAKLVRTACTDHRYEVIPAVVQEVDRLLQHQRSSGYLARWTVAILGVYMASQPLAVLLRSYSPELFEPLIVSVGLLHLAITRLVAYLATSQSDGPTAASSTTSHIKYTRASQQPYAYFRQRPLLLKAFDWLSPSLDDSHQQTLVALYLVALRQTLKSGHLHHASGHLQQLVALRHEFSRAELDSLLMQIAERADSTSFWTMIRAAKDIPLTEPHDPQVWDQMANILAQRQLYPLIHELELWLQDECYIAKTPARVRHLIHHYQRTQQGEAIADLWREVHSQPHLMSAETLAVFLDVNIQLGRLTNAHDLFGRYLARISDLQATQICVFMLERFRGMLKSANSGRSPAHPVYRVACQWFAYEPHLAPESPTLRWIFYSIQLDMAYRVRDFQRILTIFRRLEPRLAQLQSLSMEGRTGFPTLSAPTLVAA</sequence>
<reference evidence="2" key="1">
    <citation type="journal article" date="2018" name="Nat. Microbiol.">
        <title>Leveraging single-cell genomics to expand the fungal tree of life.</title>
        <authorList>
            <person name="Ahrendt S.R."/>
            <person name="Quandt C.A."/>
            <person name="Ciobanu D."/>
            <person name="Clum A."/>
            <person name="Salamov A."/>
            <person name="Andreopoulos B."/>
            <person name="Cheng J.F."/>
            <person name="Woyke T."/>
            <person name="Pelin A."/>
            <person name="Henrissat B."/>
            <person name="Reynolds N.K."/>
            <person name="Benny G.L."/>
            <person name="Smith M.E."/>
            <person name="James T.Y."/>
            <person name="Grigoriev I.V."/>
        </authorList>
    </citation>
    <scope>NUCLEOTIDE SEQUENCE [LARGE SCALE GENOMIC DNA]</scope>
    <source>
        <strain evidence="2">RSA 468</strain>
    </source>
</reference>
<dbReference type="EMBL" id="ML003357">
    <property type="protein sequence ID" value="RKP34109.1"/>
    <property type="molecule type" value="Genomic_DNA"/>
</dbReference>
<dbReference type="AlphaFoldDB" id="A0A4V1J428"/>
<protein>
    <submittedName>
        <fullName evidence="1">Uncharacterized protein</fullName>
    </submittedName>
</protein>
<accession>A0A4V1J428</accession>
<organism evidence="1 2">
    <name type="scientific">Dimargaris cristalligena</name>
    <dbReference type="NCBI Taxonomy" id="215637"/>
    <lineage>
        <taxon>Eukaryota</taxon>
        <taxon>Fungi</taxon>
        <taxon>Fungi incertae sedis</taxon>
        <taxon>Zoopagomycota</taxon>
        <taxon>Kickxellomycotina</taxon>
        <taxon>Dimargaritomycetes</taxon>
        <taxon>Dimargaritales</taxon>
        <taxon>Dimargaritaceae</taxon>
        <taxon>Dimargaris</taxon>
    </lineage>
</organism>
<keyword evidence="2" id="KW-1185">Reference proteome</keyword>